<reference evidence="7" key="1">
    <citation type="journal article" date="2021" name="PeerJ">
        <title>Extensive microbial diversity within the chicken gut microbiome revealed by metagenomics and culture.</title>
        <authorList>
            <person name="Gilroy R."/>
            <person name="Ravi A."/>
            <person name="Getino M."/>
            <person name="Pursley I."/>
            <person name="Horton D.L."/>
            <person name="Alikhan N.F."/>
            <person name="Baker D."/>
            <person name="Gharbi K."/>
            <person name="Hall N."/>
            <person name="Watson M."/>
            <person name="Adriaenssens E.M."/>
            <person name="Foster-Nyarko E."/>
            <person name="Jarju S."/>
            <person name="Secka A."/>
            <person name="Antonio M."/>
            <person name="Oren A."/>
            <person name="Chaudhuri R.R."/>
            <person name="La Ragione R."/>
            <person name="Hildebrand F."/>
            <person name="Pallen M.J."/>
        </authorList>
    </citation>
    <scope>NUCLEOTIDE SEQUENCE</scope>
    <source>
        <strain evidence="7">G4-2901</strain>
    </source>
</reference>
<evidence type="ECO:0000256" key="3">
    <source>
        <dbReference type="ARBA" id="ARBA00022692"/>
    </source>
</evidence>
<accession>A0A948TCW4</accession>
<sequence length="764" mass="85137">METIYLGIVIFLFMLAVFDLMVGVSNDAVNFMNSAVGAKVAKFKTIIIVAAIGVFAGAVLSNGMMDIARHGIFQPDNFSFYEIMCILLAVMVTDVVLLDVFNTLGLPTSTTVSMVFELLGGTLILALLKLISDESGLTLGDLLNTEKALSVILGIFLSVAIAFIAGTFVQYISRLIFSFNYKKNLSWTIGIFGGIAVTSLSYFILIKGLKTAPFITPEVMAWVDANTAILVTGCFVFFTIFMQILHWCKVNVLKIIVLLGTFSLALAFAGNDLVNFIGVPLAGYSAYTDFVANSNGVGVDGFMMESLMSSAKTPLIFLVASGIIMVYALATSKKAKNVIKTSVDLARQEEGDEMFGSSGLARTIVRRATSINEFLVRVIPVNVRNWINSRFNKDEAILENGAAFDLIRAAVNLVLSGLLIIMGTTMKLPLSTTYVTFIVAMGTSLSDRAWGRESAVYRITGMLSVIGGWFITAFVAFTACAIVTIIMYYTNIVGMVGFIALAVFLLVRSNIMYSKKEKAEKQDDLFKRMMASKDKNETLALLREHVQETLTSYIEFSKDAYVKMTDGFINEDLRMLKKSLNETDEQRKLLKKRRRKEILGLRRIPITIAIEKNTWFHLGTNSCEEMLYCLKRICEPCKEHVDNNFNPVRKDDVAEFLPIREELCGLMDRTRNAIINNNYSEADDILKKGDELKNKISALRKNQMNHMQEADNRSLKASMVYLNILQETQELVSVWRHLLRASRFFQGDYVPQEIPQMGIMDSKA</sequence>
<evidence type="ECO:0000313" key="8">
    <source>
        <dbReference type="Proteomes" id="UP000783796"/>
    </source>
</evidence>
<comment type="similarity">
    <text evidence="6">Belongs to the inorganic phosphate transporter (PiT) (TC 2.A.20) family.</text>
</comment>
<organism evidence="7 8">
    <name type="scientific">Candidatus Phocaeicola faecigallinarum</name>
    <dbReference type="NCBI Taxonomy" id="2838732"/>
    <lineage>
        <taxon>Bacteria</taxon>
        <taxon>Pseudomonadati</taxon>
        <taxon>Bacteroidota</taxon>
        <taxon>Bacteroidia</taxon>
        <taxon>Bacteroidales</taxon>
        <taxon>Bacteroidaceae</taxon>
        <taxon>Phocaeicola</taxon>
    </lineage>
</organism>
<evidence type="ECO:0000256" key="5">
    <source>
        <dbReference type="ARBA" id="ARBA00023136"/>
    </source>
</evidence>
<keyword evidence="2 6" id="KW-0813">Transport</keyword>
<dbReference type="EMBL" id="JAHLFW010000096">
    <property type="protein sequence ID" value="MBU3838967.1"/>
    <property type="molecule type" value="Genomic_DNA"/>
</dbReference>
<dbReference type="AlphaFoldDB" id="A0A948TCW4"/>
<comment type="subcellular location">
    <subcellularLocation>
        <location evidence="1 6">Membrane</location>
        <topology evidence="1 6">Multi-pass membrane protein</topology>
    </subcellularLocation>
</comment>
<feature type="transmembrane region" description="Helical" evidence="6">
    <location>
        <begin position="252"/>
        <end position="270"/>
    </location>
</feature>
<keyword evidence="4 6" id="KW-1133">Transmembrane helix</keyword>
<dbReference type="GO" id="GO:0016020">
    <property type="term" value="C:membrane"/>
    <property type="evidence" value="ECO:0007669"/>
    <property type="project" value="UniProtKB-SubCell"/>
</dbReference>
<feature type="transmembrane region" description="Helical" evidence="6">
    <location>
        <begin position="112"/>
        <end position="131"/>
    </location>
</feature>
<dbReference type="Proteomes" id="UP000783796">
    <property type="component" value="Unassembled WGS sequence"/>
</dbReference>
<comment type="caution">
    <text evidence="7">The sequence shown here is derived from an EMBL/GenBank/DDBJ whole genome shotgun (WGS) entry which is preliminary data.</text>
</comment>
<dbReference type="PANTHER" id="PTHR11101">
    <property type="entry name" value="PHOSPHATE TRANSPORTER"/>
    <property type="match status" value="1"/>
</dbReference>
<gene>
    <name evidence="7" type="ORF">H9777_11795</name>
</gene>
<dbReference type="PANTHER" id="PTHR11101:SF16">
    <property type="entry name" value="PHOSPHATE TRANSPORTER"/>
    <property type="match status" value="1"/>
</dbReference>
<dbReference type="GO" id="GO:0005315">
    <property type="term" value="F:phosphate transmembrane transporter activity"/>
    <property type="evidence" value="ECO:0007669"/>
    <property type="project" value="InterPro"/>
</dbReference>
<protein>
    <recommendedName>
        <fullName evidence="6">Phosphate transporter</fullName>
    </recommendedName>
</protein>
<feature type="transmembrane region" description="Helical" evidence="6">
    <location>
        <begin position="492"/>
        <end position="511"/>
    </location>
</feature>
<keyword evidence="6" id="KW-0592">Phosphate transport</keyword>
<feature type="transmembrane region" description="Helical" evidence="6">
    <location>
        <begin position="6"/>
        <end position="29"/>
    </location>
</feature>
<evidence type="ECO:0000256" key="4">
    <source>
        <dbReference type="ARBA" id="ARBA00022989"/>
    </source>
</evidence>
<feature type="transmembrane region" description="Helical" evidence="6">
    <location>
        <begin position="185"/>
        <end position="205"/>
    </location>
</feature>
<feature type="transmembrane region" description="Helical" evidence="6">
    <location>
        <begin position="151"/>
        <end position="173"/>
    </location>
</feature>
<feature type="transmembrane region" description="Helical" evidence="6">
    <location>
        <begin position="41"/>
        <end position="60"/>
    </location>
</feature>
<feature type="transmembrane region" description="Helical" evidence="6">
    <location>
        <begin position="313"/>
        <end position="330"/>
    </location>
</feature>
<evidence type="ECO:0000256" key="6">
    <source>
        <dbReference type="RuleBase" id="RU363058"/>
    </source>
</evidence>
<feature type="transmembrane region" description="Helical" evidence="6">
    <location>
        <begin position="462"/>
        <end position="486"/>
    </location>
</feature>
<keyword evidence="3 6" id="KW-0812">Transmembrane</keyword>
<feature type="transmembrane region" description="Helical" evidence="6">
    <location>
        <begin position="80"/>
        <end position="100"/>
    </location>
</feature>
<proteinExistence type="inferred from homology"/>
<name>A0A948TCW4_9BACT</name>
<evidence type="ECO:0000256" key="1">
    <source>
        <dbReference type="ARBA" id="ARBA00004141"/>
    </source>
</evidence>
<feature type="transmembrane region" description="Helical" evidence="6">
    <location>
        <begin position="225"/>
        <end position="245"/>
    </location>
</feature>
<dbReference type="InterPro" id="IPR001204">
    <property type="entry name" value="Phos_transporter"/>
</dbReference>
<reference evidence="7" key="2">
    <citation type="submission" date="2021-04" db="EMBL/GenBank/DDBJ databases">
        <authorList>
            <person name="Gilroy R."/>
        </authorList>
    </citation>
    <scope>NUCLEOTIDE SEQUENCE</scope>
    <source>
        <strain evidence="7">G4-2901</strain>
    </source>
</reference>
<keyword evidence="5 6" id="KW-0472">Membrane</keyword>
<evidence type="ECO:0000256" key="2">
    <source>
        <dbReference type="ARBA" id="ARBA00022448"/>
    </source>
</evidence>
<dbReference type="Pfam" id="PF01384">
    <property type="entry name" value="PHO4"/>
    <property type="match status" value="1"/>
</dbReference>
<dbReference type="GO" id="GO:0035435">
    <property type="term" value="P:phosphate ion transmembrane transport"/>
    <property type="evidence" value="ECO:0007669"/>
    <property type="project" value="TreeGrafter"/>
</dbReference>
<evidence type="ECO:0000313" key="7">
    <source>
        <dbReference type="EMBL" id="MBU3838967.1"/>
    </source>
</evidence>